<dbReference type="InterPro" id="IPR036427">
    <property type="entry name" value="Bromodomain-like_sf"/>
</dbReference>
<feature type="domain" description="Bromo" evidence="6">
    <location>
        <begin position="226"/>
        <end position="298"/>
    </location>
</feature>
<dbReference type="AlphaFoldDB" id="A0A2G9GCW2"/>
<dbReference type="PROSITE" id="PS50014">
    <property type="entry name" value="BROMODOMAIN_2"/>
    <property type="match status" value="1"/>
</dbReference>
<evidence type="ECO:0000259" key="7">
    <source>
        <dbReference type="PROSITE" id="PS51525"/>
    </source>
</evidence>
<feature type="region of interest" description="Disordered" evidence="5">
    <location>
        <begin position="138"/>
        <end position="159"/>
    </location>
</feature>
<feature type="compositionally biased region" description="Basic and acidic residues" evidence="5">
    <location>
        <begin position="441"/>
        <end position="450"/>
    </location>
</feature>
<protein>
    <submittedName>
        <fullName evidence="8">Transcription initiation factor TFIID, subunit BDF1</fullName>
    </submittedName>
</protein>
<feature type="compositionally biased region" description="Basic and acidic residues" evidence="5">
    <location>
        <begin position="488"/>
        <end position="498"/>
    </location>
</feature>
<feature type="domain" description="NET" evidence="7">
    <location>
        <begin position="356"/>
        <end position="438"/>
    </location>
</feature>
<dbReference type="Proteomes" id="UP000231279">
    <property type="component" value="Unassembled WGS sequence"/>
</dbReference>
<evidence type="ECO:0000256" key="2">
    <source>
        <dbReference type="ARBA" id="ARBA00023117"/>
    </source>
</evidence>
<dbReference type="Pfam" id="PF17035">
    <property type="entry name" value="BET"/>
    <property type="match status" value="1"/>
</dbReference>
<keyword evidence="9" id="KW-1185">Reference proteome</keyword>
<feature type="compositionally biased region" description="Polar residues" evidence="5">
    <location>
        <begin position="138"/>
        <end position="155"/>
    </location>
</feature>
<dbReference type="Gene3D" id="1.20.920.10">
    <property type="entry name" value="Bromodomain-like"/>
    <property type="match status" value="1"/>
</dbReference>
<keyword evidence="8" id="KW-0648">Protein biosynthesis</keyword>
<keyword evidence="2 4" id="KW-0103">Bromodomain</keyword>
<dbReference type="InterPro" id="IPR001487">
    <property type="entry name" value="Bromodomain"/>
</dbReference>
<dbReference type="InterPro" id="IPR037377">
    <property type="entry name" value="GTE_bromo"/>
</dbReference>
<dbReference type="EMBL" id="NKXS01005630">
    <property type="protein sequence ID" value="PIN03136.1"/>
    <property type="molecule type" value="Genomic_DNA"/>
</dbReference>
<dbReference type="Pfam" id="PF00439">
    <property type="entry name" value="Bromodomain"/>
    <property type="match status" value="1"/>
</dbReference>
<dbReference type="InterPro" id="IPR038336">
    <property type="entry name" value="NET_sf"/>
</dbReference>
<evidence type="ECO:0000256" key="4">
    <source>
        <dbReference type="PROSITE-ProRule" id="PRU00035"/>
    </source>
</evidence>
<reference evidence="9" key="1">
    <citation type="journal article" date="2018" name="Gigascience">
        <title>Genome assembly of the Pink Ipe (Handroanthus impetiginosus, Bignoniaceae), a highly valued, ecologically keystone Neotropical timber forest tree.</title>
        <authorList>
            <person name="Silva-Junior O.B."/>
            <person name="Grattapaglia D."/>
            <person name="Novaes E."/>
            <person name="Collevatti R.G."/>
        </authorList>
    </citation>
    <scope>NUCLEOTIDE SEQUENCE [LARGE SCALE GENOMIC DNA]</scope>
    <source>
        <strain evidence="9">cv. UFG-1</strain>
    </source>
</reference>
<feature type="compositionally biased region" description="Low complexity" evidence="5">
    <location>
        <begin position="499"/>
        <end position="517"/>
    </location>
</feature>
<dbReference type="GO" id="GO:0003743">
    <property type="term" value="F:translation initiation factor activity"/>
    <property type="evidence" value="ECO:0007669"/>
    <property type="project" value="UniProtKB-KW"/>
</dbReference>
<evidence type="ECO:0000256" key="1">
    <source>
        <dbReference type="ARBA" id="ARBA00023015"/>
    </source>
</evidence>
<dbReference type="PANTHER" id="PTHR45926">
    <property type="entry name" value="OSJNBA0053K19.4 PROTEIN"/>
    <property type="match status" value="1"/>
</dbReference>
<dbReference type="STRING" id="429701.A0A2G9GCW2"/>
<evidence type="ECO:0000256" key="5">
    <source>
        <dbReference type="SAM" id="MobiDB-lite"/>
    </source>
</evidence>
<accession>A0A2G9GCW2</accession>
<keyword evidence="1" id="KW-0805">Transcription regulation</keyword>
<dbReference type="SMART" id="SM00297">
    <property type="entry name" value="BROMO"/>
    <property type="match status" value="1"/>
</dbReference>
<dbReference type="CDD" id="cd05506">
    <property type="entry name" value="Bromo_plant1"/>
    <property type="match status" value="1"/>
</dbReference>
<evidence type="ECO:0000259" key="6">
    <source>
        <dbReference type="PROSITE" id="PS50014"/>
    </source>
</evidence>
<dbReference type="PROSITE" id="PS51525">
    <property type="entry name" value="NET"/>
    <property type="match status" value="1"/>
</dbReference>
<feature type="region of interest" description="Disordered" evidence="5">
    <location>
        <begin position="441"/>
        <end position="517"/>
    </location>
</feature>
<evidence type="ECO:0000256" key="3">
    <source>
        <dbReference type="ARBA" id="ARBA00023163"/>
    </source>
</evidence>
<dbReference type="PRINTS" id="PR00503">
    <property type="entry name" value="BROMODOMAIN"/>
</dbReference>
<dbReference type="SUPFAM" id="SSF47370">
    <property type="entry name" value="Bromodomain"/>
    <property type="match status" value="1"/>
</dbReference>
<name>A0A2G9GCW2_9LAMI</name>
<comment type="caution">
    <text evidence="8">The sequence shown here is derived from an EMBL/GenBank/DDBJ whole genome shotgun (WGS) entry which is preliminary data.</text>
</comment>
<dbReference type="OrthoDB" id="21449at2759"/>
<keyword evidence="8" id="KW-0396">Initiation factor</keyword>
<dbReference type="Gene3D" id="1.20.1270.220">
    <property type="match status" value="1"/>
</dbReference>
<dbReference type="InterPro" id="IPR027353">
    <property type="entry name" value="NET_dom"/>
</dbReference>
<evidence type="ECO:0000313" key="8">
    <source>
        <dbReference type="EMBL" id="PIN03136.1"/>
    </source>
</evidence>
<organism evidence="8 9">
    <name type="scientific">Handroanthus impetiginosus</name>
    <dbReference type="NCBI Taxonomy" id="429701"/>
    <lineage>
        <taxon>Eukaryota</taxon>
        <taxon>Viridiplantae</taxon>
        <taxon>Streptophyta</taxon>
        <taxon>Embryophyta</taxon>
        <taxon>Tracheophyta</taxon>
        <taxon>Spermatophyta</taxon>
        <taxon>Magnoliopsida</taxon>
        <taxon>eudicotyledons</taxon>
        <taxon>Gunneridae</taxon>
        <taxon>Pentapetalae</taxon>
        <taxon>asterids</taxon>
        <taxon>lamiids</taxon>
        <taxon>Lamiales</taxon>
        <taxon>Bignoniaceae</taxon>
        <taxon>Crescentiina</taxon>
        <taxon>Tabebuia alliance</taxon>
        <taxon>Handroanthus</taxon>
    </lineage>
</organism>
<keyword evidence="3" id="KW-0804">Transcription</keyword>
<sequence length="517" mass="57271">MAPSIPIDFTGQRKSKKFSISETGVGRIMGKTRKVLKGYPTGFVPDYRHAVETMAESEGLGSSGCGVEDLTASVDSSTLKRKCSNLNANSYDIFDVPMCIFSLSKMSQLERRDLEMRLKNELEQVRMLQRKIASSTLDAIAPSPTNETHSYQSGSKRPAVAGSLMSMNDVAVDPRRKKFPPGKSGPRTKGGAVAARRTEAVKQGQSQSNDIVMLMKQCETLLGRLMSHQHAWIFNVPVDVVKHNIPDYFNVIKHPMDLGTVKNKLLSGQYSSPMEFAADVRLTFKNAMTYNPVGHDVHIMAGVMSKYFEVRWKPIEKKIPATAYESIAPKSSVIVEPENTYVPPTKKHKTTSVENKVKKQMNKQGMSDFEKQKLSAELEDSMAELPDNIIDFLKESTLNGSQINEDEIEIDIDILNDDTLYTLRKLMDDYLLGKQKNKTKLEPVEMKTQNESKFSNLSLPHSKGHDPADEDVDIGGDDSPPVSSSLPEEIKKDGDRRNSNCSSSSSSSSESGSSSRG</sequence>
<feature type="region of interest" description="Disordered" evidence="5">
    <location>
        <begin position="173"/>
        <end position="202"/>
    </location>
</feature>
<gene>
    <name evidence="8" type="ORF">CDL12_24341</name>
</gene>
<evidence type="ECO:0000313" key="9">
    <source>
        <dbReference type="Proteomes" id="UP000231279"/>
    </source>
</evidence>
<proteinExistence type="predicted"/>